<evidence type="ECO:0000256" key="1">
    <source>
        <dbReference type="SAM" id="Phobius"/>
    </source>
</evidence>
<dbReference type="EMBL" id="ACXX02000002">
    <property type="protein sequence ID" value="EGD49204.1"/>
    <property type="molecule type" value="Genomic_DNA"/>
</dbReference>
<gene>
    <name evidence="2" type="ORF">Cpap_3636</name>
</gene>
<reference evidence="2" key="1">
    <citation type="submission" date="2009-07" db="EMBL/GenBank/DDBJ databases">
        <authorList>
            <consortium name="US DOE Joint Genome Institute (JGI-PGF)"/>
            <person name="Lucas S."/>
            <person name="Copeland A."/>
            <person name="Lapidus A."/>
            <person name="Glavina del Rio T."/>
            <person name="Tice H."/>
            <person name="Bruce D."/>
            <person name="Goodwin L."/>
            <person name="Pitluck S."/>
            <person name="Larimer F."/>
            <person name="Land M.L."/>
            <person name="Mouttaki H."/>
            <person name="He Z."/>
            <person name="Zhou J."/>
            <person name="Hemme C.L."/>
        </authorList>
    </citation>
    <scope>NUCLEOTIDE SEQUENCE [LARGE SCALE GENOMIC DNA]</scope>
    <source>
        <strain evidence="2">DSM 2782</strain>
    </source>
</reference>
<reference evidence="2" key="2">
    <citation type="submission" date="2011-01" db="EMBL/GenBank/DDBJ databases">
        <title>The Non-contiguous Finished genome of Clostridium papyrosolvens.</title>
        <authorList>
            <person name="Lucas S."/>
            <person name="Copeland A."/>
            <person name="Lapidus A."/>
            <person name="Cheng J.-F."/>
            <person name="Goodwin L."/>
            <person name="Pitluck S."/>
            <person name="Misra M."/>
            <person name="Chertkov O."/>
            <person name="Detter J.C."/>
            <person name="Han C."/>
            <person name="Tapia R."/>
            <person name="Land M."/>
            <person name="Hauser L."/>
            <person name="Kyrpides N."/>
            <person name="Ivanova N."/>
            <person name="Pagani I."/>
            <person name="Mouttaki H."/>
            <person name="He Z."/>
            <person name="Zhou J."/>
            <person name="Hemme C.L."/>
            <person name="Woyke T."/>
        </authorList>
    </citation>
    <scope>NUCLEOTIDE SEQUENCE [LARGE SCALE GENOMIC DNA]</scope>
    <source>
        <strain evidence="2">DSM 2782</strain>
    </source>
</reference>
<keyword evidence="1" id="KW-0812">Transmembrane</keyword>
<keyword evidence="1" id="KW-0472">Membrane</keyword>
<dbReference type="STRING" id="588581.Cpap_3636"/>
<feature type="transmembrane region" description="Helical" evidence="1">
    <location>
        <begin position="86"/>
        <end position="110"/>
    </location>
</feature>
<dbReference type="OrthoDB" id="1739584at2"/>
<evidence type="ECO:0000313" key="2">
    <source>
        <dbReference type="EMBL" id="EGD49204.1"/>
    </source>
</evidence>
<keyword evidence="1" id="KW-1133">Transmembrane helix</keyword>
<evidence type="ECO:0000313" key="3">
    <source>
        <dbReference type="Proteomes" id="UP000003860"/>
    </source>
</evidence>
<sequence length="115" mass="12941">MICPNCKAEYEEGYTQCSDCHIDLVERANLHKHVYRITQAGLSMLKFGIALLFVNIFEMMTVITLSDSNIIRRTYGGSHGGIISDINPVIKLLLGIQFIISLFVIIYGVCSKERN</sequence>
<proteinExistence type="predicted"/>
<name>F1T9M2_9FIRM</name>
<keyword evidence="3" id="KW-1185">Reference proteome</keyword>
<dbReference type="RefSeq" id="WP_004617426.1">
    <property type="nucleotide sequence ID" value="NZ_ACXX02000002.1"/>
</dbReference>
<protein>
    <submittedName>
        <fullName evidence="2">Uncharacterized protein</fullName>
    </submittedName>
</protein>
<organism evidence="2 3">
    <name type="scientific">Ruminiclostridium papyrosolvens DSM 2782</name>
    <dbReference type="NCBI Taxonomy" id="588581"/>
    <lineage>
        <taxon>Bacteria</taxon>
        <taxon>Bacillati</taxon>
        <taxon>Bacillota</taxon>
        <taxon>Clostridia</taxon>
        <taxon>Eubacteriales</taxon>
        <taxon>Oscillospiraceae</taxon>
        <taxon>Ruminiclostridium</taxon>
    </lineage>
</organism>
<dbReference type="AlphaFoldDB" id="F1T9M2"/>
<dbReference type="Proteomes" id="UP000003860">
    <property type="component" value="Unassembled WGS sequence"/>
</dbReference>
<feature type="transmembrane region" description="Helical" evidence="1">
    <location>
        <begin position="45"/>
        <end position="66"/>
    </location>
</feature>
<dbReference type="eggNOG" id="ENOG5033X6J">
    <property type="taxonomic scope" value="Bacteria"/>
</dbReference>
<comment type="caution">
    <text evidence="2">The sequence shown here is derived from an EMBL/GenBank/DDBJ whole genome shotgun (WGS) entry which is preliminary data.</text>
</comment>
<accession>F1T9M2</accession>